<evidence type="ECO:0000256" key="1">
    <source>
        <dbReference type="ARBA" id="ARBA00023015"/>
    </source>
</evidence>
<keyword evidence="2" id="KW-0238">DNA-binding</keyword>
<dbReference type="Gene3D" id="1.10.10.10">
    <property type="entry name" value="Winged helix-like DNA-binding domain superfamily/Winged helix DNA-binding domain"/>
    <property type="match status" value="1"/>
</dbReference>
<dbReference type="SUPFAM" id="SSF46689">
    <property type="entry name" value="Homeodomain-like"/>
    <property type="match status" value="1"/>
</dbReference>
<proteinExistence type="predicted"/>
<dbReference type="CDD" id="cd05013">
    <property type="entry name" value="SIS_RpiR"/>
    <property type="match status" value="1"/>
</dbReference>
<dbReference type="InterPro" id="IPR000281">
    <property type="entry name" value="HTH_RpiR"/>
</dbReference>
<evidence type="ECO:0000256" key="3">
    <source>
        <dbReference type="ARBA" id="ARBA00023163"/>
    </source>
</evidence>
<dbReference type="EMBL" id="JAQZSM010000003">
    <property type="protein sequence ID" value="MDD7970294.1"/>
    <property type="molecule type" value="Genomic_DNA"/>
</dbReference>
<evidence type="ECO:0000313" key="7">
    <source>
        <dbReference type="Proteomes" id="UP001431784"/>
    </source>
</evidence>
<keyword evidence="7" id="KW-1185">Reference proteome</keyword>
<dbReference type="InterPro" id="IPR001347">
    <property type="entry name" value="SIS_dom"/>
</dbReference>
<keyword evidence="3" id="KW-0804">Transcription</keyword>
<dbReference type="PROSITE" id="PS51464">
    <property type="entry name" value="SIS"/>
    <property type="match status" value="1"/>
</dbReference>
<dbReference type="InterPro" id="IPR036388">
    <property type="entry name" value="WH-like_DNA-bd_sf"/>
</dbReference>
<feature type="domain" description="SIS" evidence="5">
    <location>
        <begin position="127"/>
        <end position="264"/>
    </location>
</feature>
<dbReference type="InterPro" id="IPR046348">
    <property type="entry name" value="SIS_dom_sf"/>
</dbReference>
<sequence length="293" mass="31460">MQRIQSRIAAHLPNLPGQLRHAAQWIVDNPRDVALLSMREQARRAGVQPASMTRLAQALGYEGFDELRAQHADILRGMGQGLSGQAQKRLKLDVSTPAGMADAMIAHAAAQIADLANSDLLHALEHAAAQLSQSARIFCLGQRSSHAVAWHFYYALSLVSDRSVLLDMTGGTGFDPLMRAGAGDALFVCCVQPYTRAVVDATEQARQRGLRIVAVTDSPFSPLVGPDDTALVVPTASASFLHAMTPAFLMADILAALVARADDPATLARLDGLDRQLATLNTFFQFPDDKAEP</sequence>
<dbReference type="RefSeq" id="WP_274350916.1">
    <property type="nucleotide sequence ID" value="NZ_JAQZSM010000003.1"/>
</dbReference>
<reference evidence="6" key="1">
    <citation type="submission" date="2023-02" db="EMBL/GenBank/DDBJ databases">
        <title>Description of Roseinatronobacter alkalisoli sp. nov., an alkaliphilic bacerium isolated from soda soil.</title>
        <authorList>
            <person name="Wei W."/>
        </authorList>
    </citation>
    <scope>NUCLEOTIDE SEQUENCE</scope>
    <source>
        <strain evidence="6">HJB301</strain>
    </source>
</reference>
<organism evidence="6 7">
    <name type="scientific">Roseinatronobacter alkalisoli</name>
    <dbReference type="NCBI Taxonomy" id="3028235"/>
    <lineage>
        <taxon>Bacteria</taxon>
        <taxon>Pseudomonadati</taxon>
        <taxon>Pseudomonadota</taxon>
        <taxon>Alphaproteobacteria</taxon>
        <taxon>Rhodobacterales</taxon>
        <taxon>Paracoccaceae</taxon>
        <taxon>Roseinatronobacter</taxon>
    </lineage>
</organism>
<dbReference type="PANTHER" id="PTHR30514:SF18">
    <property type="entry name" value="RPIR-FAMILY TRANSCRIPTIONAL REGULATOR"/>
    <property type="match status" value="1"/>
</dbReference>
<dbReference type="PANTHER" id="PTHR30514">
    <property type="entry name" value="GLUCOKINASE"/>
    <property type="match status" value="1"/>
</dbReference>
<feature type="domain" description="HTH rpiR-type" evidence="4">
    <location>
        <begin position="2"/>
        <end position="78"/>
    </location>
</feature>
<name>A0ABT5T5P5_9RHOB</name>
<comment type="caution">
    <text evidence="6">The sequence shown here is derived from an EMBL/GenBank/DDBJ whole genome shotgun (WGS) entry which is preliminary data.</text>
</comment>
<dbReference type="Gene3D" id="3.40.50.10490">
    <property type="entry name" value="Glucose-6-phosphate isomerase like protein, domain 1"/>
    <property type="match status" value="1"/>
</dbReference>
<dbReference type="InterPro" id="IPR047640">
    <property type="entry name" value="RpiR-like"/>
</dbReference>
<protein>
    <submittedName>
        <fullName evidence="6">MurR/RpiR family transcriptional regulator</fullName>
    </submittedName>
</protein>
<dbReference type="Proteomes" id="UP001431784">
    <property type="component" value="Unassembled WGS sequence"/>
</dbReference>
<keyword evidence="1" id="KW-0805">Transcription regulation</keyword>
<evidence type="ECO:0000259" key="5">
    <source>
        <dbReference type="PROSITE" id="PS51464"/>
    </source>
</evidence>
<evidence type="ECO:0000313" key="6">
    <source>
        <dbReference type="EMBL" id="MDD7970294.1"/>
    </source>
</evidence>
<dbReference type="PROSITE" id="PS51071">
    <property type="entry name" value="HTH_RPIR"/>
    <property type="match status" value="1"/>
</dbReference>
<accession>A0ABT5T5P5</accession>
<gene>
    <name evidence="6" type="ORF">PUT78_04215</name>
</gene>
<dbReference type="Pfam" id="PF01380">
    <property type="entry name" value="SIS"/>
    <property type="match status" value="1"/>
</dbReference>
<dbReference type="InterPro" id="IPR035472">
    <property type="entry name" value="RpiR-like_SIS"/>
</dbReference>
<dbReference type="InterPro" id="IPR009057">
    <property type="entry name" value="Homeodomain-like_sf"/>
</dbReference>
<dbReference type="SUPFAM" id="SSF53697">
    <property type="entry name" value="SIS domain"/>
    <property type="match status" value="1"/>
</dbReference>
<evidence type="ECO:0000256" key="2">
    <source>
        <dbReference type="ARBA" id="ARBA00023125"/>
    </source>
</evidence>
<evidence type="ECO:0000259" key="4">
    <source>
        <dbReference type="PROSITE" id="PS51071"/>
    </source>
</evidence>
<dbReference type="Pfam" id="PF01418">
    <property type="entry name" value="HTH_6"/>
    <property type="match status" value="1"/>
</dbReference>